<accession>B0D7R4</accession>
<protein>
    <recommendedName>
        <fullName evidence="8">21S rRNA pseudouridine(2819) synthase</fullName>
        <ecNumber evidence="7">5.4.99.43</ecNumber>
    </recommendedName>
    <alternativeName>
        <fullName evidence="10">Pseudouridine synthase 5</fullName>
    </alternativeName>
    <alternativeName>
        <fullName evidence="9">Pseudouridylate synthase PUS5</fullName>
    </alternativeName>
    <alternativeName>
        <fullName evidence="11">Uracil hydrolyase PUS5</fullName>
    </alternativeName>
</protein>
<feature type="domain" description="Pseudouridine synthase RsuA/RluA-like" evidence="12">
    <location>
        <begin position="37"/>
        <end position="195"/>
    </location>
</feature>
<keyword evidence="3" id="KW-0496">Mitochondrion</keyword>
<dbReference type="SUPFAM" id="SSF55120">
    <property type="entry name" value="Pseudouridine synthase"/>
    <property type="match status" value="1"/>
</dbReference>
<organism evidence="14">
    <name type="scientific">Laccaria bicolor (strain S238N-H82 / ATCC MYA-4686)</name>
    <name type="common">Bicoloured deceiver</name>
    <name type="synonym">Laccaria laccata var. bicolor</name>
    <dbReference type="NCBI Taxonomy" id="486041"/>
    <lineage>
        <taxon>Eukaryota</taxon>
        <taxon>Fungi</taxon>
        <taxon>Dikarya</taxon>
        <taxon>Basidiomycota</taxon>
        <taxon>Agaricomycotina</taxon>
        <taxon>Agaricomycetes</taxon>
        <taxon>Agaricomycetidae</taxon>
        <taxon>Agaricales</taxon>
        <taxon>Agaricineae</taxon>
        <taxon>Hydnangiaceae</taxon>
        <taxon>Laccaria</taxon>
    </lineage>
</organism>
<evidence type="ECO:0000256" key="3">
    <source>
        <dbReference type="ARBA" id="ARBA00023128"/>
    </source>
</evidence>
<evidence type="ECO:0000313" key="14">
    <source>
        <dbReference type="Proteomes" id="UP000001194"/>
    </source>
</evidence>
<dbReference type="RefSeq" id="XP_001879795.1">
    <property type="nucleotide sequence ID" value="XM_001879760.1"/>
</dbReference>
<dbReference type="Gene3D" id="3.30.2350.10">
    <property type="entry name" value="Pseudouridine synthase"/>
    <property type="match status" value="1"/>
</dbReference>
<dbReference type="InterPro" id="IPR050188">
    <property type="entry name" value="RluA_PseudoU_synthase"/>
</dbReference>
<evidence type="ECO:0000256" key="11">
    <source>
        <dbReference type="ARBA" id="ARBA00042700"/>
    </source>
</evidence>
<dbReference type="CDD" id="cd02869">
    <property type="entry name" value="PseudoU_synth_RluA_like"/>
    <property type="match status" value="1"/>
</dbReference>
<name>B0D7R4_LACBS</name>
<keyword evidence="4" id="KW-0413">Isomerase</keyword>
<dbReference type="InterPro" id="IPR006224">
    <property type="entry name" value="PsdUridine_synth_RluA-like_CS"/>
</dbReference>
<evidence type="ECO:0000256" key="6">
    <source>
        <dbReference type="ARBA" id="ARBA00037513"/>
    </source>
</evidence>
<dbReference type="Pfam" id="PF00849">
    <property type="entry name" value="PseudoU_synth_2"/>
    <property type="match status" value="1"/>
</dbReference>
<dbReference type="KEGG" id="lbc:LACBIDRAFT_319050"/>
<evidence type="ECO:0000256" key="2">
    <source>
        <dbReference type="ARBA" id="ARBA00010876"/>
    </source>
</evidence>
<dbReference type="OrthoDB" id="428658at2759"/>
<evidence type="ECO:0000256" key="7">
    <source>
        <dbReference type="ARBA" id="ARBA00038947"/>
    </source>
</evidence>
<dbReference type="InterPro" id="IPR020103">
    <property type="entry name" value="PsdUridine_synth_cat_dom_sf"/>
</dbReference>
<dbReference type="PANTHER" id="PTHR21600:SF81">
    <property type="entry name" value="21S RRNA PSEUDOURIDINE(2819) SYNTHASE"/>
    <property type="match status" value="1"/>
</dbReference>
<dbReference type="HOGENOM" id="CLU_016902_11_0_1"/>
<comment type="subcellular location">
    <subcellularLocation>
        <location evidence="1">Mitochondrion</location>
    </subcellularLocation>
</comment>
<evidence type="ECO:0000256" key="1">
    <source>
        <dbReference type="ARBA" id="ARBA00004173"/>
    </source>
</evidence>
<dbReference type="GO" id="GO:0000455">
    <property type="term" value="P:enzyme-directed rRNA pseudouridine synthesis"/>
    <property type="evidence" value="ECO:0007669"/>
    <property type="project" value="TreeGrafter"/>
</dbReference>
<comment type="catalytic activity">
    <reaction evidence="5">
        <text>uridine(2819) in 21S rRNA = pseudouridine(2819) in 21S rRNA</text>
        <dbReference type="Rhea" id="RHEA:42556"/>
        <dbReference type="Rhea" id="RHEA-COMP:10113"/>
        <dbReference type="Rhea" id="RHEA-COMP:10114"/>
        <dbReference type="ChEBI" id="CHEBI:65314"/>
        <dbReference type="ChEBI" id="CHEBI:65315"/>
        <dbReference type="EC" id="5.4.99.43"/>
    </reaction>
</comment>
<reference evidence="13 14" key="1">
    <citation type="journal article" date="2008" name="Nature">
        <title>The genome of Laccaria bicolor provides insights into mycorrhizal symbiosis.</title>
        <authorList>
            <person name="Martin F."/>
            <person name="Aerts A."/>
            <person name="Ahren D."/>
            <person name="Brun A."/>
            <person name="Danchin E.G.J."/>
            <person name="Duchaussoy F."/>
            <person name="Gibon J."/>
            <person name="Kohler A."/>
            <person name="Lindquist E."/>
            <person name="Pereda V."/>
            <person name="Salamov A."/>
            <person name="Shapiro H.J."/>
            <person name="Wuyts J."/>
            <person name="Blaudez D."/>
            <person name="Buee M."/>
            <person name="Brokstein P."/>
            <person name="Canbaeck B."/>
            <person name="Cohen D."/>
            <person name="Courty P.E."/>
            <person name="Coutinho P.M."/>
            <person name="Delaruelle C."/>
            <person name="Detter J.C."/>
            <person name="Deveau A."/>
            <person name="DiFazio S."/>
            <person name="Duplessis S."/>
            <person name="Fraissinet-Tachet L."/>
            <person name="Lucic E."/>
            <person name="Frey-Klett P."/>
            <person name="Fourrey C."/>
            <person name="Feussner I."/>
            <person name="Gay G."/>
            <person name="Grimwood J."/>
            <person name="Hoegger P.J."/>
            <person name="Jain P."/>
            <person name="Kilaru S."/>
            <person name="Labbe J."/>
            <person name="Lin Y.C."/>
            <person name="Legue V."/>
            <person name="Le Tacon F."/>
            <person name="Marmeisse R."/>
            <person name="Melayah D."/>
            <person name="Montanini B."/>
            <person name="Muratet M."/>
            <person name="Nehls U."/>
            <person name="Niculita-Hirzel H."/>
            <person name="Oudot-Le Secq M.P."/>
            <person name="Peter M."/>
            <person name="Quesneville H."/>
            <person name="Rajashekar B."/>
            <person name="Reich M."/>
            <person name="Rouhier N."/>
            <person name="Schmutz J."/>
            <person name="Yin T."/>
            <person name="Chalot M."/>
            <person name="Henrissat B."/>
            <person name="Kuees U."/>
            <person name="Lucas S."/>
            <person name="Van de Peer Y."/>
            <person name="Podila G.K."/>
            <person name="Polle A."/>
            <person name="Pukkila P.J."/>
            <person name="Richardson P.M."/>
            <person name="Rouze P."/>
            <person name="Sanders I.R."/>
            <person name="Stajich J.E."/>
            <person name="Tunlid A."/>
            <person name="Tuskan G."/>
            <person name="Grigoriev I.V."/>
        </authorList>
    </citation>
    <scope>NUCLEOTIDE SEQUENCE [LARGE SCALE GENOMIC DNA]</scope>
    <source>
        <strain evidence="14">S238N-H82 / ATCC MYA-4686</strain>
    </source>
</reference>
<dbReference type="EC" id="5.4.99.43" evidence="7"/>
<dbReference type="GO" id="GO:0003723">
    <property type="term" value="F:RNA binding"/>
    <property type="evidence" value="ECO:0007669"/>
    <property type="project" value="InterPro"/>
</dbReference>
<comment type="function">
    <text evidence="6">Pseudouridylate synthase responsible for the pseudouridine-2819 formation in mitochondrial 21S rRNA. May modulate the efficiency or the fidelity of the mitochondrial translation machinery.</text>
</comment>
<dbReference type="AlphaFoldDB" id="B0D7R4"/>
<dbReference type="PANTHER" id="PTHR21600">
    <property type="entry name" value="MITOCHONDRIAL RNA PSEUDOURIDINE SYNTHASE"/>
    <property type="match status" value="1"/>
</dbReference>
<evidence type="ECO:0000256" key="10">
    <source>
        <dbReference type="ARBA" id="ARBA00041978"/>
    </source>
</evidence>
<dbReference type="Proteomes" id="UP000001194">
    <property type="component" value="Unassembled WGS sequence"/>
</dbReference>
<evidence type="ECO:0000256" key="4">
    <source>
        <dbReference type="ARBA" id="ARBA00023235"/>
    </source>
</evidence>
<dbReference type="GeneID" id="6075716"/>
<dbReference type="GO" id="GO:0160143">
    <property type="term" value="F:21S rRNA pseudouridine(2819) synthase activity"/>
    <property type="evidence" value="ECO:0007669"/>
    <property type="project" value="UniProtKB-EC"/>
</dbReference>
<keyword evidence="14" id="KW-1185">Reference proteome</keyword>
<evidence type="ECO:0000256" key="9">
    <source>
        <dbReference type="ARBA" id="ARBA00041561"/>
    </source>
</evidence>
<evidence type="ECO:0000256" key="8">
    <source>
        <dbReference type="ARBA" id="ARBA00040626"/>
    </source>
</evidence>
<evidence type="ECO:0000259" key="12">
    <source>
        <dbReference type="Pfam" id="PF00849"/>
    </source>
</evidence>
<dbReference type="InterPro" id="IPR006145">
    <property type="entry name" value="PsdUridine_synth_RsuA/RluA"/>
</dbReference>
<dbReference type="PROSITE" id="PS01129">
    <property type="entry name" value="PSI_RLU"/>
    <property type="match status" value="1"/>
</dbReference>
<dbReference type="EMBL" id="DS547099">
    <property type="protein sequence ID" value="EDR09446.1"/>
    <property type="molecule type" value="Genomic_DNA"/>
</dbReference>
<dbReference type="GO" id="GO:0005739">
    <property type="term" value="C:mitochondrion"/>
    <property type="evidence" value="ECO:0007669"/>
    <property type="project" value="UniProtKB-SubCell"/>
</dbReference>
<comment type="similarity">
    <text evidence="2">Belongs to the pseudouridine synthase RluA family.</text>
</comment>
<proteinExistence type="inferred from homology"/>
<gene>
    <name evidence="13" type="ORF">LACBIDRAFT_319050</name>
</gene>
<dbReference type="STRING" id="486041.B0D7R4"/>
<dbReference type="InParanoid" id="B0D7R4"/>
<sequence length="321" mass="35895">MSLLRSTGVRNPPSRRVLFSRNAARWVKSLLYVDPAVAVVTKPHGLVCQLIHRQLPAGRVNHFNVMMQDLKAHLSLETFPYPVHRLDKSTTGAFLLALTESSARQLSQQFQKRTVQKTYLALVRGGEKSFPEKFGEIRTTLNKVDGYPEVDLSSQGQPCATDWKLLASSPIAPISLLELNLLTGYKHQLRVHLAKCLHAPILGDAQYSKKPLSSAITDVVKIPEDRIFLHASEISFLKYKSSGPHKQFRLAVRAPLPREFLKLCKDLKIPLRTADILGGLAIDGEPMKEDAIDEVNGRWVHGITPTQKKAISYLENHTSQT</sequence>
<evidence type="ECO:0000313" key="13">
    <source>
        <dbReference type="EMBL" id="EDR09446.1"/>
    </source>
</evidence>
<evidence type="ECO:0000256" key="5">
    <source>
        <dbReference type="ARBA" id="ARBA00036927"/>
    </source>
</evidence>